<dbReference type="RefSeq" id="WP_138193872.1">
    <property type="nucleotide sequence ID" value="NZ_VCIW01000005.1"/>
</dbReference>
<dbReference type="InterPro" id="IPR023214">
    <property type="entry name" value="HAD_sf"/>
</dbReference>
<sequence>MTNIKAVLFDLDNTILDRSKTFRNFTLSFVNTYFNHVEITDHLVRRIVELDQDGYKDKAELFEELIVELPWKISPELPELMEYYELHYVRNATLMEQAQEVVQHIKSKYKTGLITNGRTLIQYGKIDRIGLRNEFDLIVVSEEVGIKKPNPQIFKMALERLEVNPEECIYIGDHPTNDIEGAGKAGMKTIWMQVNQPWNPGLTIKPNYEIKRLGELLALL</sequence>
<comment type="caution">
    <text evidence="5">The sequence shown here is derived from an EMBL/GenBank/DDBJ whole genome shotgun (WGS) entry which is preliminary data.</text>
</comment>
<dbReference type="PRINTS" id="PR00413">
    <property type="entry name" value="HADHALOGNASE"/>
</dbReference>
<dbReference type="GO" id="GO:0016791">
    <property type="term" value="F:phosphatase activity"/>
    <property type="evidence" value="ECO:0007669"/>
    <property type="project" value="TreeGrafter"/>
</dbReference>
<evidence type="ECO:0000313" key="6">
    <source>
        <dbReference type="Proteomes" id="UP000309676"/>
    </source>
</evidence>
<dbReference type="SFLD" id="SFLDG01135">
    <property type="entry name" value="C1.5.6:_HAD__Beta-PGM__Phospha"/>
    <property type="match status" value="1"/>
</dbReference>
<keyword evidence="4" id="KW-0460">Magnesium</keyword>
<evidence type="ECO:0000256" key="3">
    <source>
        <dbReference type="ARBA" id="ARBA00022801"/>
    </source>
</evidence>
<evidence type="ECO:0000256" key="2">
    <source>
        <dbReference type="ARBA" id="ARBA00022723"/>
    </source>
</evidence>
<dbReference type="InterPro" id="IPR051400">
    <property type="entry name" value="HAD-like_hydrolase"/>
</dbReference>
<dbReference type="SUPFAM" id="SSF56784">
    <property type="entry name" value="HAD-like"/>
    <property type="match status" value="1"/>
</dbReference>
<dbReference type="InterPro" id="IPR006549">
    <property type="entry name" value="HAD-SF_hydro_IIIA"/>
</dbReference>
<dbReference type="InterPro" id="IPR036412">
    <property type="entry name" value="HAD-like_sf"/>
</dbReference>
<dbReference type="AlphaFoldDB" id="A0A5R9GKJ1"/>
<dbReference type="Proteomes" id="UP000309676">
    <property type="component" value="Unassembled WGS sequence"/>
</dbReference>
<gene>
    <name evidence="5" type="ORF">FE782_09565</name>
</gene>
<evidence type="ECO:0000313" key="5">
    <source>
        <dbReference type="EMBL" id="TLS52215.1"/>
    </source>
</evidence>
<protein>
    <submittedName>
        <fullName evidence="5">HAD family hydrolase</fullName>
    </submittedName>
</protein>
<organism evidence="5 6">
    <name type="scientific">Paenibacillus antri</name>
    <dbReference type="NCBI Taxonomy" id="2582848"/>
    <lineage>
        <taxon>Bacteria</taxon>
        <taxon>Bacillati</taxon>
        <taxon>Bacillota</taxon>
        <taxon>Bacilli</taxon>
        <taxon>Bacillales</taxon>
        <taxon>Paenibacillaceae</taxon>
        <taxon>Paenibacillus</taxon>
    </lineage>
</organism>
<evidence type="ECO:0000256" key="1">
    <source>
        <dbReference type="ARBA" id="ARBA00001946"/>
    </source>
</evidence>
<dbReference type="NCBIfam" id="TIGR01509">
    <property type="entry name" value="HAD-SF-IA-v3"/>
    <property type="match status" value="1"/>
</dbReference>
<dbReference type="PANTHER" id="PTHR46470">
    <property type="entry name" value="N-ACYLNEURAMINATE-9-PHOSPHATASE"/>
    <property type="match status" value="1"/>
</dbReference>
<dbReference type="Gene3D" id="3.40.50.1000">
    <property type="entry name" value="HAD superfamily/HAD-like"/>
    <property type="match status" value="1"/>
</dbReference>
<accession>A0A5R9GKJ1</accession>
<comment type="cofactor">
    <cofactor evidence="1">
        <name>Mg(2+)</name>
        <dbReference type="ChEBI" id="CHEBI:18420"/>
    </cofactor>
</comment>
<dbReference type="EMBL" id="VCIW01000005">
    <property type="protein sequence ID" value="TLS52215.1"/>
    <property type="molecule type" value="Genomic_DNA"/>
</dbReference>
<dbReference type="GO" id="GO:0046872">
    <property type="term" value="F:metal ion binding"/>
    <property type="evidence" value="ECO:0007669"/>
    <property type="project" value="UniProtKB-KW"/>
</dbReference>
<keyword evidence="3 5" id="KW-0378">Hydrolase</keyword>
<name>A0A5R9GKJ1_9BACL</name>
<dbReference type="NCBIfam" id="TIGR01549">
    <property type="entry name" value="HAD-SF-IA-v1"/>
    <property type="match status" value="1"/>
</dbReference>
<evidence type="ECO:0000256" key="4">
    <source>
        <dbReference type="ARBA" id="ARBA00022842"/>
    </source>
</evidence>
<proteinExistence type="predicted"/>
<dbReference type="InterPro" id="IPR041492">
    <property type="entry name" value="HAD_2"/>
</dbReference>
<dbReference type="SFLD" id="SFLDS00003">
    <property type="entry name" value="Haloacid_Dehalogenase"/>
    <property type="match status" value="1"/>
</dbReference>
<keyword evidence="2" id="KW-0479">Metal-binding</keyword>
<dbReference type="Pfam" id="PF13419">
    <property type="entry name" value="HAD_2"/>
    <property type="match status" value="1"/>
</dbReference>
<dbReference type="GO" id="GO:0044281">
    <property type="term" value="P:small molecule metabolic process"/>
    <property type="evidence" value="ECO:0007669"/>
    <property type="project" value="UniProtKB-ARBA"/>
</dbReference>
<dbReference type="OrthoDB" id="9809962at2"/>
<dbReference type="NCBIfam" id="TIGR01662">
    <property type="entry name" value="HAD-SF-IIIA"/>
    <property type="match status" value="1"/>
</dbReference>
<keyword evidence="6" id="KW-1185">Reference proteome</keyword>
<dbReference type="Gene3D" id="1.10.150.520">
    <property type="match status" value="1"/>
</dbReference>
<dbReference type="PANTHER" id="PTHR46470:SF2">
    <property type="entry name" value="GLYCERALDEHYDE 3-PHOSPHATE PHOSPHATASE"/>
    <property type="match status" value="1"/>
</dbReference>
<dbReference type="InterPro" id="IPR006439">
    <property type="entry name" value="HAD-SF_hydro_IA"/>
</dbReference>
<dbReference type="SFLD" id="SFLDG01129">
    <property type="entry name" value="C1.5:_HAD__Beta-PGM__Phosphata"/>
    <property type="match status" value="1"/>
</dbReference>
<reference evidence="5 6" key="1">
    <citation type="submission" date="2019-05" db="EMBL/GenBank/DDBJ databases">
        <authorList>
            <person name="Narsing Rao M.P."/>
            <person name="Li W.J."/>
        </authorList>
    </citation>
    <scope>NUCLEOTIDE SEQUENCE [LARGE SCALE GENOMIC DNA]</scope>
    <source>
        <strain evidence="5 6">SYSU_K30003</strain>
    </source>
</reference>